<feature type="domain" description="Peptidase M28" evidence="1">
    <location>
        <begin position="70"/>
        <end position="280"/>
    </location>
</feature>
<evidence type="ECO:0000259" key="1">
    <source>
        <dbReference type="Pfam" id="PF04389"/>
    </source>
</evidence>
<organism evidence="2 3">
    <name type="scientific">Nitrospira japonica</name>
    <dbReference type="NCBI Taxonomy" id="1325564"/>
    <lineage>
        <taxon>Bacteria</taxon>
        <taxon>Pseudomonadati</taxon>
        <taxon>Nitrospirota</taxon>
        <taxon>Nitrospiria</taxon>
        <taxon>Nitrospirales</taxon>
        <taxon>Nitrospiraceae</taxon>
        <taxon>Nitrospira</taxon>
    </lineage>
</organism>
<dbReference type="Gene3D" id="3.40.630.10">
    <property type="entry name" value="Zn peptidases"/>
    <property type="match status" value="1"/>
</dbReference>
<dbReference type="PANTHER" id="PTHR12147">
    <property type="entry name" value="METALLOPEPTIDASE M28 FAMILY MEMBER"/>
    <property type="match status" value="1"/>
</dbReference>
<evidence type="ECO:0000313" key="3">
    <source>
        <dbReference type="Proteomes" id="UP000192042"/>
    </source>
</evidence>
<protein>
    <submittedName>
        <fullName evidence="2">Peptidase M28</fullName>
    </submittedName>
</protein>
<dbReference type="InterPro" id="IPR045175">
    <property type="entry name" value="M28_fam"/>
</dbReference>
<dbReference type="EMBL" id="LT828648">
    <property type="protein sequence ID" value="SLM47524.1"/>
    <property type="molecule type" value="Genomic_DNA"/>
</dbReference>
<dbReference type="InterPro" id="IPR007484">
    <property type="entry name" value="Peptidase_M28"/>
</dbReference>
<evidence type="ECO:0000313" key="2">
    <source>
        <dbReference type="EMBL" id="SLM47524.1"/>
    </source>
</evidence>
<dbReference type="AlphaFoldDB" id="A0A1W1I3F5"/>
<dbReference type="STRING" id="1325564.NSJP_1352"/>
<reference evidence="2 3" key="1">
    <citation type="submission" date="2017-03" db="EMBL/GenBank/DDBJ databases">
        <authorList>
            <person name="Afonso C.L."/>
            <person name="Miller P.J."/>
            <person name="Scott M.A."/>
            <person name="Spackman E."/>
            <person name="Goraichik I."/>
            <person name="Dimitrov K.M."/>
            <person name="Suarez D.L."/>
            <person name="Swayne D.E."/>
        </authorList>
    </citation>
    <scope>NUCLEOTIDE SEQUENCE [LARGE SCALE GENOMIC DNA]</scope>
    <source>
        <strain evidence="2">Genome sequencing of Nitrospira japonica strain NJ11</strain>
    </source>
</reference>
<accession>A0A1W1I3F5</accession>
<dbReference type="Proteomes" id="UP000192042">
    <property type="component" value="Chromosome I"/>
</dbReference>
<dbReference type="GO" id="GO:0006508">
    <property type="term" value="P:proteolysis"/>
    <property type="evidence" value="ECO:0007669"/>
    <property type="project" value="InterPro"/>
</dbReference>
<dbReference type="Pfam" id="PF04389">
    <property type="entry name" value="Peptidase_M28"/>
    <property type="match status" value="1"/>
</dbReference>
<name>A0A1W1I3F5_9BACT</name>
<dbReference type="GO" id="GO:0008235">
    <property type="term" value="F:metalloexopeptidase activity"/>
    <property type="evidence" value="ECO:0007669"/>
    <property type="project" value="InterPro"/>
</dbReference>
<dbReference type="OrthoDB" id="9778250at2"/>
<keyword evidence="3" id="KW-1185">Reference proteome</keyword>
<sequence>MSTRRAIILRHLRALAHERHPDAAPQALRQAAEYLADEFSGLGWATTRRTFHARGRTFDNILAACVERRERQAAAPLLIGAHYDTVVGSPGADDNASGLVVLLELADALRKVQLPRPVWLAAFNLEEEGLLGSKTFADELRRAKQPFGGAIILECVGYAVNKEGSQRKPPGIPIAVPTVGNFLGIVGNEASHGLADAMARSAKHRVPALETLTMIVPGRGEQLPDTRRSDHAAFWDAGFPAVMLTDTANFRNPHYHRPTDEIETLNLDFLERVAAAVAAMAQLPVERDLS</sequence>
<dbReference type="KEGG" id="nja:NSJP_1352"/>
<dbReference type="RefSeq" id="WP_080886038.1">
    <property type="nucleotide sequence ID" value="NZ_LT828648.1"/>
</dbReference>
<dbReference type="SUPFAM" id="SSF53187">
    <property type="entry name" value="Zn-dependent exopeptidases"/>
    <property type="match status" value="1"/>
</dbReference>
<dbReference type="PANTHER" id="PTHR12147:SF26">
    <property type="entry name" value="PEPTIDASE M28 DOMAIN-CONTAINING PROTEIN"/>
    <property type="match status" value="1"/>
</dbReference>
<proteinExistence type="predicted"/>
<gene>
    <name evidence="2" type="ORF">NSJP_1352</name>
</gene>